<comment type="catalytic activity">
    <reaction evidence="7 9 10">
        <text>2-(2-carboxy-4-methylthiazol-5-yl)ethyl phosphate + 4-amino-2-methyl-5-(diphosphooxymethyl)pyrimidine + 2 H(+) = thiamine phosphate + CO2 + diphosphate</text>
        <dbReference type="Rhea" id="RHEA:47848"/>
        <dbReference type="ChEBI" id="CHEBI:15378"/>
        <dbReference type="ChEBI" id="CHEBI:16526"/>
        <dbReference type="ChEBI" id="CHEBI:33019"/>
        <dbReference type="ChEBI" id="CHEBI:37575"/>
        <dbReference type="ChEBI" id="CHEBI:57841"/>
        <dbReference type="ChEBI" id="CHEBI:62890"/>
        <dbReference type="EC" id="2.5.1.3"/>
    </reaction>
</comment>
<comment type="cofactor">
    <cofactor evidence="9">
        <name>Mg(2+)</name>
        <dbReference type="ChEBI" id="CHEBI:18420"/>
    </cofactor>
    <text evidence="9">Binds 1 Mg(2+) ion per subunit.</text>
</comment>
<dbReference type="OrthoDB" id="9789949at2"/>
<feature type="binding site" evidence="9">
    <location>
        <begin position="134"/>
        <end position="136"/>
    </location>
    <ligand>
        <name>2-[(2R,5Z)-2-carboxy-4-methylthiazol-5(2H)-ylidene]ethyl phosphate</name>
        <dbReference type="ChEBI" id="CHEBI:62899"/>
    </ligand>
</feature>
<feature type="binding site" evidence="9">
    <location>
        <begin position="38"/>
        <end position="42"/>
    </location>
    <ligand>
        <name>4-amino-2-methyl-5-(diphosphooxymethyl)pyrimidine</name>
        <dbReference type="ChEBI" id="CHEBI:57841"/>
    </ligand>
</feature>
<evidence type="ECO:0000259" key="12">
    <source>
        <dbReference type="Pfam" id="PF02581"/>
    </source>
</evidence>
<dbReference type="EMBL" id="LUUK01000167">
    <property type="protein sequence ID" value="OAI18617.1"/>
    <property type="molecule type" value="Genomic_DNA"/>
</dbReference>
<dbReference type="InterPro" id="IPR013785">
    <property type="entry name" value="Aldolase_TIM"/>
</dbReference>
<dbReference type="GO" id="GO:0009228">
    <property type="term" value="P:thiamine biosynthetic process"/>
    <property type="evidence" value="ECO:0007669"/>
    <property type="project" value="UniProtKB-KW"/>
</dbReference>
<evidence type="ECO:0000256" key="9">
    <source>
        <dbReference type="HAMAP-Rule" id="MF_00097"/>
    </source>
</evidence>
<dbReference type="RefSeq" id="WP_064028562.1">
    <property type="nucleotide sequence ID" value="NZ_LUUK01000167.1"/>
</dbReference>
<dbReference type="InterPro" id="IPR022998">
    <property type="entry name" value="ThiamineP_synth_TenI"/>
</dbReference>
<comment type="catalytic activity">
    <reaction evidence="8 9 10">
        <text>2-[(2R,5Z)-2-carboxy-4-methylthiazol-5(2H)-ylidene]ethyl phosphate + 4-amino-2-methyl-5-(diphosphooxymethyl)pyrimidine + 2 H(+) = thiamine phosphate + CO2 + diphosphate</text>
        <dbReference type="Rhea" id="RHEA:47844"/>
        <dbReference type="ChEBI" id="CHEBI:15378"/>
        <dbReference type="ChEBI" id="CHEBI:16526"/>
        <dbReference type="ChEBI" id="CHEBI:33019"/>
        <dbReference type="ChEBI" id="CHEBI:37575"/>
        <dbReference type="ChEBI" id="CHEBI:57841"/>
        <dbReference type="ChEBI" id="CHEBI:62899"/>
        <dbReference type="EC" id="2.5.1.3"/>
    </reaction>
</comment>
<dbReference type="GO" id="GO:0000287">
    <property type="term" value="F:magnesium ion binding"/>
    <property type="evidence" value="ECO:0007669"/>
    <property type="project" value="UniProtKB-UniRule"/>
</dbReference>
<dbReference type="GO" id="GO:0009229">
    <property type="term" value="P:thiamine diphosphate biosynthetic process"/>
    <property type="evidence" value="ECO:0007669"/>
    <property type="project" value="UniProtKB-UniRule"/>
</dbReference>
<evidence type="ECO:0000256" key="10">
    <source>
        <dbReference type="RuleBase" id="RU003826"/>
    </source>
</evidence>
<sequence>MKFPPRGLYAITQTEGKAIAQVLAEVEAALQGGAAVVQYREKQPLDAARLARELLVVCHAYQVPLLINDSVELAAEIGADGVHLGRDDGDIAAARTALGSHAIIGVSCYNDVDRATRAERAGADYVAFGRFFASGSKPLAAPADIATLSLAKQTLNVPIVAIGGILPDNAGQLLAAGADLLAVIGGLFDAEPLPAARRFQALFQANGERHA</sequence>
<evidence type="ECO:0000256" key="11">
    <source>
        <dbReference type="RuleBase" id="RU004253"/>
    </source>
</evidence>
<feature type="binding site" evidence="9">
    <location>
        <position position="137"/>
    </location>
    <ligand>
        <name>4-amino-2-methyl-5-(diphosphooxymethyl)pyrimidine</name>
        <dbReference type="ChEBI" id="CHEBI:57841"/>
    </ligand>
</feature>
<dbReference type="Proteomes" id="UP000077628">
    <property type="component" value="Unassembled WGS sequence"/>
</dbReference>
<feature type="binding site" evidence="9">
    <location>
        <position position="107"/>
    </location>
    <ligand>
        <name>4-amino-2-methyl-5-(diphosphooxymethyl)pyrimidine</name>
        <dbReference type="ChEBI" id="CHEBI:57841"/>
    </ligand>
</feature>
<feature type="binding site" evidence="9">
    <location>
        <position position="68"/>
    </location>
    <ligand>
        <name>4-amino-2-methyl-5-(diphosphooxymethyl)pyrimidine</name>
        <dbReference type="ChEBI" id="CHEBI:57841"/>
    </ligand>
</feature>
<dbReference type="STRING" id="702114.A1355_05735"/>
<dbReference type="UniPathway" id="UPA00060">
    <property type="reaction ID" value="UER00141"/>
</dbReference>
<dbReference type="GO" id="GO:0004789">
    <property type="term" value="F:thiamine-phosphate diphosphorylase activity"/>
    <property type="evidence" value="ECO:0007669"/>
    <property type="project" value="UniProtKB-UniRule"/>
</dbReference>
<dbReference type="CDD" id="cd00564">
    <property type="entry name" value="TMP_TenI"/>
    <property type="match status" value="1"/>
</dbReference>
<proteinExistence type="inferred from homology"/>
<dbReference type="SUPFAM" id="SSF51391">
    <property type="entry name" value="Thiamin phosphate synthase"/>
    <property type="match status" value="1"/>
</dbReference>
<comment type="caution">
    <text evidence="13">The sequence shown here is derived from an EMBL/GenBank/DDBJ whole genome shotgun (WGS) entry which is preliminary data.</text>
</comment>
<evidence type="ECO:0000256" key="8">
    <source>
        <dbReference type="ARBA" id="ARBA00047883"/>
    </source>
</evidence>
<comment type="caution">
    <text evidence="9">Lacks conserved residue(s) required for the propagation of feature annotation.</text>
</comment>
<keyword evidence="2 9" id="KW-0808">Transferase</keyword>
<accession>A0A177NKT0</accession>
<comment type="catalytic activity">
    <reaction evidence="6 9 10">
        <text>4-methyl-5-(2-phosphooxyethyl)-thiazole + 4-amino-2-methyl-5-(diphosphooxymethyl)pyrimidine + H(+) = thiamine phosphate + diphosphate</text>
        <dbReference type="Rhea" id="RHEA:22328"/>
        <dbReference type="ChEBI" id="CHEBI:15378"/>
        <dbReference type="ChEBI" id="CHEBI:33019"/>
        <dbReference type="ChEBI" id="CHEBI:37575"/>
        <dbReference type="ChEBI" id="CHEBI:57841"/>
        <dbReference type="ChEBI" id="CHEBI:58296"/>
        <dbReference type="EC" id="2.5.1.3"/>
    </reaction>
</comment>
<dbReference type="GO" id="GO:0005737">
    <property type="term" value="C:cytoplasm"/>
    <property type="evidence" value="ECO:0007669"/>
    <property type="project" value="TreeGrafter"/>
</dbReference>
<keyword evidence="5 9" id="KW-0784">Thiamine biosynthesis</keyword>
<dbReference type="Pfam" id="PF02581">
    <property type="entry name" value="TMP-TENI"/>
    <property type="match status" value="1"/>
</dbReference>
<dbReference type="HAMAP" id="MF_00097">
    <property type="entry name" value="TMP_synthase"/>
    <property type="match status" value="1"/>
</dbReference>
<feature type="domain" description="Thiamine phosphate synthase/TenI" evidence="12">
    <location>
        <begin position="8"/>
        <end position="186"/>
    </location>
</feature>
<organism evidence="13 14">
    <name type="scientific">Methylomonas koyamae</name>
    <dbReference type="NCBI Taxonomy" id="702114"/>
    <lineage>
        <taxon>Bacteria</taxon>
        <taxon>Pseudomonadati</taxon>
        <taxon>Pseudomonadota</taxon>
        <taxon>Gammaproteobacteria</taxon>
        <taxon>Methylococcales</taxon>
        <taxon>Methylococcaceae</taxon>
        <taxon>Methylomonas</taxon>
    </lineage>
</organism>
<dbReference type="InterPro" id="IPR034291">
    <property type="entry name" value="TMP_synthase"/>
</dbReference>
<keyword evidence="4 9" id="KW-0460">Magnesium</keyword>
<dbReference type="NCBIfam" id="TIGR00693">
    <property type="entry name" value="thiE"/>
    <property type="match status" value="1"/>
</dbReference>
<feature type="binding site" evidence="9">
    <location>
        <position position="164"/>
    </location>
    <ligand>
        <name>2-[(2R,5Z)-2-carboxy-4-methylthiazol-5(2H)-ylidene]ethyl phosphate</name>
        <dbReference type="ChEBI" id="CHEBI:62899"/>
    </ligand>
</feature>
<dbReference type="InterPro" id="IPR036206">
    <property type="entry name" value="ThiamineP_synth_sf"/>
</dbReference>
<dbReference type="AlphaFoldDB" id="A0A177NKT0"/>
<keyword evidence="3 9" id="KW-0479">Metal-binding</keyword>
<protein>
    <recommendedName>
        <fullName evidence="9">Thiamine-phosphate synthase</fullName>
        <shortName evidence="9">TP synthase</shortName>
        <shortName evidence="9">TPS</shortName>
        <ecNumber evidence="9">2.5.1.3</ecNumber>
    </recommendedName>
    <alternativeName>
        <fullName evidence="9">Thiamine-phosphate pyrophosphorylase</fullName>
        <shortName evidence="9">TMP pyrophosphorylase</shortName>
        <shortName evidence="9">TMP-PPase</shortName>
    </alternativeName>
</protein>
<keyword evidence="14" id="KW-1185">Reference proteome</keyword>
<evidence type="ECO:0000313" key="13">
    <source>
        <dbReference type="EMBL" id="OAI18617.1"/>
    </source>
</evidence>
<dbReference type="EC" id="2.5.1.3" evidence="9"/>
<gene>
    <name evidence="9" type="primary">thiE</name>
    <name evidence="13" type="ORF">A1355_05735</name>
</gene>
<evidence type="ECO:0000256" key="7">
    <source>
        <dbReference type="ARBA" id="ARBA00047851"/>
    </source>
</evidence>
<comment type="function">
    <text evidence="9">Condenses 4-methyl-5-(beta-hydroxyethyl)thiazole monophosphate (THZ-P) and 2-methyl-4-amino-5-hydroxymethyl pyrimidine pyrophosphate (HMP-PP) to form thiamine monophosphate (TMP).</text>
</comment>
<evidence type="ECO:0000256" key="3">
    <source>
        <dbReference type="ARBA" id="ARBA00022723"/>
    </source>
</evidence>
<reference evidence="14" key="1">
    <citation type="submission" date="2016-03" db="EMBL/GenBank/DDBJ databases">
        <authorList>
            <person name="Heylen K."/>
            <person name="De Vos P."/>
            <person name="Vekeman B."/>
        </authorList>
    </citation>
    <scope>NUCLEOTIDE SEQUENCE [LARGE SCALE GENOMIC DNA]</scope>
    <source>
        <strain evidence="14">R-45383</strain>
    </source>
</reference>
<dbReference type="Gene3D" id="3.20.20.70">
    <property type="entry name" value="Aldolase class I"/>
    <property type="match status" value="1"/>
</dbReference>
<comment type="pathway">
    <text evidence="1 9 11">Cofactor biosynthesis; thiamine diphosphate biosynthesis; thiamine phosphate from 4-amino-2-methyl-5-diphosphomethylpyrimidine and 4-methyl-5-(2-phosphoethyl)-thiazole: step 1/1.</text>
</comment>
<evidence type="ECO:0000256" key="6">
    <source>
        <dbReference type="ARBA" id="ARBA00047334"/>
    </source>
</evidence>
<evidence type="ECO:0000313" key="14">
    <source>
        <dbReference type="Proteomes" id="UP000077628"/>
    </source>
</evidence>
<comment type="similarity">
    <text evidence="9 10">Belongs to the thiamine-phosphate synthase family.</text>
</comment>
<feature type="binding site" evidence="9">
    <location>
        <position position="88"/>
    </location>
    <ligand>
        <name>Mg(2+)</name>
        <dbReference type="ChEBI" id="CHEBI:18420"/>
    </ligand>
</feature>
<evidence type="ECO:0000256" key="1">
    <source>
        <dbReference type="ARBA" id="ARBA00005165"/>
    </source>
</evidence>
<evidence type="ECO:0000256" key="2">
    <source>
        <dbReference type="ARBA" id="ARBA00022679"/>
    </source>
</evidence>
<feature type="binding site" evidence="9">
    <location>
        <position position="69"/>
    </location>
    <ligand>
        <name>Mg(2+)</name>
        <dbReference type="ChEBI" id="CHEBI:18420"/>
    </ligand>
</feature>
<dbReference type="PANTHER" id="PTHR20857:SF15">
    <property type="entry name" value="THIAMINE-PHOSPHATE SYNTHASE"/>
    <property type="match status" value="1"/>
</dbReference>
<dbReference type="PANTHER" id="PTHR20857">
    <property type="entry name" value="THIAMINE-PHOSPHATE PYROPHOSPHORYLASE"/>
    <property type="match status" value="1"/>
</dbReference>
<evidence type="ECO:0000256" key="4">
    <source>
        <dbReference type="ARBA" id="ARBA00022842"/>
    </source>
</evidence>
<evidence type="ECO:0000256" key="5">
    <source>
        <dbReference type="ARBA" id="ARBA00022977"/>
    </source>
</evidence>
<name>A0A177NKT0_9GAMM</name>